<protein>
    <submittedName>
        <fullName evidence="1">Uncharacterized protein</fullName>
    </submittedName>
</protein>
<name>A0A0A9BHX8_ARUDO</name>
<reference evidence="1" key="1">
    <citation type="submission" date="2014-09" db="EMBL/GenBank/DDBJ databases">
        <authorList>
            <person name="Magalhaes I.L.F."/>
            <person name="Oliveira U."/>
            <person name="Santos F.R."/>
            <person name="Vidigal T.H.D.A."/>
            <person name="Brescovit A.D."/>
            <person name="Santos A.J."/>
        </authorList>
    </citation>
    <scope>NUCLEOTIDE SEQUENCE</scope>
    <source>
        <tissue evidence="1">Shoot tissue taken approximately 20 cm above the soil surface</tissue>
    </source>
</reference>
<proteinExistence type="predicted"/>
<evidence type="ECO:0000313" key="1">
    <source>
        <dbReference type="EMBL" id="JAD60830.1"/>
    </source>
</evidence>
<accession>A0A0A9BHX8</accession>
<dbReference type="EMBL" id="GBRH01237065">
    <property type="protein sequence ID" value="JAD60830.1"/>
    <property type="molecule type" value="Transcribed_RNA"/>
</dbReference>
<organism evidence="1">
    <name type="scientific">Arundo donax</name>
    <name type="common">Giant reed</name>
    <name type="synonym">Donax arundinaceus</name>
    <dbReference type="NCBI Taxonomy" id="35708"/>
    <lineage>
        <taxon>Eukaryota</taxon>
        <taxon>Viridiplantae</taxon>
        <taxon>Streptophyta</taxon>
        <taxon>Embryophyta</taxon>
        <taxon>Tracheophyta</taxon>
        <taxon>Spermatophyta</taxon>
        <taxon>Magnoliopsida</taxon>
        <taxon>Liliopsida</taxon>
        <taxon>Poales</taxon>
        <taxon>Poaceae</taxon>
        <taxon>PACMAD clade</taxon>
        <taxon>Arundinoideae</taxon>
        <taxon>Arundineae</taxon>
        <taxon>Arundo</taxon>
    </lineage>
</organism>
<reference evidence="1" key="2">
    <citation type="journal article" date="2015" name="Data Brief">
        <title>Shoot transcriptome of the giant reed, Arundo donax.</title>
        <authorList>
            <person name="Barrero R.A."/>
            <person name="Guerrero F.D."/>
            <person name="Moolhuijzen P."/>
            <person name="Goolsby J.A."/>
            <person name="Tidwell J."/>
            <person name="Bellgard S.E."/>
            <person name="Bellgard M.I."/>
        </authorList>
    </citation>
    <scope>NUCLEOTIDE SEQUENCE</scope>
    <source>
        <tissue evidence="1">Shoot tissue taken approximately 20 cm above the soil surface</tissue>
    </source>
</reference>
<sequence>MCLTCWIVCSIT</sequence>